<gene>
    <name evidence="7" type="ORF">V5799_015764</name>
</gene>
<comment type="function">
    <text evidence="6">Salivary chemokine-binding protein which binds to host chemokines.</text>
</comment>
<reference evidence="7 8" key="1">
    <citation type="journal article" date="2023" name="Arcadia Sci">
        <title>De novo assembly of a long-read Amblyomma americanum tick genome.</title>
        <authorList>
            <person name="Chou S."/>
            <person name="Poskanzer K.E."/>
            <person name="Rollins M."/>
            <person name="Thuy-Boun P.S."/>
        </authorList>
    </citation>
    <scope>NUCLEOTIDE SEQUENCE [LARGE SCALE GENOMIC DNA]</scope>
    <source>
        <strain evidence="7">F_SG_1</strain>
        <tissue evidence="7">Salivary glands</tissue>
    </source>
</reference>
<dbReference type="AlphaFoldDB" id="A0AAQ4F6W6"/>
<dbReference type="Proteomes" id="UP001321473">
    <property type="component" value="Unassembled WGS sequence"/>
</dbReference>
<keyword evidence="4 6" id="KW-1015">Disulfide bond</keyword>
<dbReference type="InterPro" id="IPR045797">
    <property type="entry name" value="EVA_Class_A"/>
</dbReference>
<comment type="caution">
    <text evidence="7">The sequence shown here is derived from an EMBL/GenBank/DDBJ whole genome shotgun (WGS) entry which is preliminary data.</text>
</comment>
<dbReference type="GO" id="GO:0019957">
    <property type="term" value="F:C-C chemokine binding"/>
    <property type="evidence" value="ECO:0007669"/>
    <property type="project" value="InterPro"/>
</dbReference>
<evidence type="ECO:0000256" key="5">
    <source>
        <dbReference type="ARBA" id="ARBA00023180"/>
    </source>
</evidence>
<keyword evidence="2 6" id="KW-0964">Secreted</keyword>
<sequence>MHDAVPGIEFKEEFVACLYICHIYSKLSFLSVQIQVGCYNGCTIPGTPTTSSTAECIAITTGEARRMQHNLRYSCPVGHCVGSTCQTNGLHVECFYTGKDNAS</sequence>
<dbReference type="EMBL" id="JARKHS020006174">
    <property type="protein sequence ID" value="KAK8782897.1"/>
    <property type="molecule type" value="Genomic_DNA"/>
</dbReference>
<keyword evidence="3 6" id="KW-0732">Signal</keyword>
<evidence type="ECO:0000256" key="4">
    <source>
        <dbReference type="ARBA" id="ARBA00023157"/>
    </source>
</evidence>
<evidence type="ECO:0000256" key="6">
    <source>
        <dbReference type="RuleBase" id="RU369006"/>
    </source>
</evidence>
<evidence type="ECO:0000256" key="3">
    <source>
        <dbReference type="ARBA" id="ARBA00022729"/>
    </source>
</evidence>
<keyword evidence="5 6" id="KW-0325">Glycoprotein</keyword>
<evidence type="ECO:0000256" key="2">
    <source>
        <dbReference type="ARBA" id="ARBA00022525"/>
    </source>
</evidence>
<keyword evidence="8" id="KW-1185">Reference proteome</keyword>
<evidence type="ECO:0000313" key="8">
    <source>
        <dbReference type="Proteomes" id="UP001321473"/>
    </source>
</evidence>
<evidence type="ECO:0000313" key="7">
    <source>
        <dbReference type="EMBL" id="KAK8782897.1"/>
    </source>
</evidence>
<dbReference type="GO" id="GO:0005576">
    <property type="term" value="C:extracellular region"/>
    <property type="evidence" value="ECO:0007669"/>
    <property type="project" value="UniProtKB-SubCell"/>
</dbReference>
<dbReference type="Gene3D" id="2.30.130.100">
    <property type="match status" value="1"/>
</dbReference>
<evidence type="ECO:0000256" key="1">
    <source>
        <dbReference type="ARBA" id="ARBA00004613"/>
    </source>
</evidence>
<accession>A0AAQ4F6W6</accession>
<protein>
    <recommendedName>
        <fullName evidence="6">Evasin</fullName>
    </recommendedName>
</protein>
<name>A0AAQ4F6W6_AMBAM</name>
<proteinExistence type="predicted"/>
<organism evidence="7 8">
    <name type="scientific">Amblyomma americanum</name>
    <name type="common">Lone star tick</name>
    <dbReference type="NCBI Taxonomy" id="6943"/>
    <lineage>
        <taxon>Eukaryota</taxon>
        <taxon>Metazoa</taxon>
        <taxon>Ecdysozoa</taxon>
        <taxon>Arthropoda</taxon>
        <taxon>Chelicerata</taxon>
        <taxon>Arachnida</taxon>
        <taxon>Acari</taxon>
        <taxon>Parasitiformes</taxon>
        <taxon>Ixodida</taxon>
        <taxon>Ixodoidea</taxon>
        <taxon>Ixodidae</taxon>
        <taxon>Amblyomminae</taxon>
        <taxon>Amblyomma</taxon>
    </lineage>
</organism>
<comment type="subcellular location">
    <subcellularLocation>
        <location evidence="1 6">Secreted</location>
    </subcellularLocation>
</comment>
<dbReference type="Pfam" id="PF19429">
    <property type="entry name" value="EVA_Class_A"/>
    <property type="match status" value="1"/>
</dbReference>